<sequence>MIVKPSRENFIKENFFELSFRDKKPDFEKFKTLSSAELHYLTDIYNWDDGAEVLFWVVNSNKCDKATALMIFWRACPDYYLEKAENELEVYELEVNQLLKTIIESFKSNKFKRSVFSYNPQEDFEIEEDQILNWNIPVEMTKVIKGFKPIYLGTILKFLKSR</sequence>
<gene>
    <name evidence="2" type="ORF">PFY12_03940</name>
</gene>
<protein>
    <submittedName>
        <fullName evidence="2">DUF4274 domain-containing protein</fullName>
    </submittedName>
</protein>
<dbReference type="InterPro" id="IPR025369">
    <property type="entry name" value="DUF4274"/>
</dbReference>
<reference evidence="2 3" key="1">
    <citation type="submission" date="2023-01" db="EMBL/GenBank/DDBJ databases">
        <title>Complete genome of Chryseobacterium camelliae VAN22-5A.</title>
        <authorList>
            <person name="Zong G."/>
            <person name="Cao G."/>
        </authorList>
    </citation>
    <scope>NUCLEOTIDE SEQUENCE [LARGE SCALE GENOMIC DNA]</scope>
    <source>
        <strain evidence="2 3">VAN22-5A</strain>
    </source>
</reference>
<name>A0ABY7QNM0_9FLAO</name>
<accession>A0ABY7QNM0</accession>
<dbReference type="Pfam" id="PF14096">
    <property type="entry name" value="DUF4274"/>
    <property type="match status" value="1"/>
</dbReference>
<proteinExistence type="predicted"/>
<evidence type="ECO:0000259" key="1">
    <source>
        <dbReference type="Pfam" id="PF14096"/>
    </source>
</evidence>
<feature type="domain" description="DUF4274" evidence="1">
    <location>
        <begin position="35"/>
        <end position="103"/>
    </location>
</feature>
<dbReference type="Proteomes" id="UP001210978">
    <property type="component" value="Chromosome"/>
</dbReference>
<organism evidence="2 3">
    <name type="scientific">Chryseobacterium camelliae</name>
    <dbReference type="NCBI Taxonomy" id="1265445"/>
    <lineage>
        <taxon>Bacteria</taxon>
        <taxon>Pseudomonadati</taxon>
        <taxon>Bacteroidota</taxon>
        <taxon>Flavobacteriia</taxon>
        <taxon>Flavobacteriales</taxon>
        <taxon>Weeksellaceae</taxon>
        <taxon>Chryseobacterium group</taxon>
        <taxon>Chryseobacterium</taxon>
    </lineage>
</organism>
<evidence type="ECO:0000313" key="2">
    <source>
        <dbReference type="EMBL" id="WBV61277.1"/>
    </source>
</evidence>
<dbReference type="EMBL" id="CP115859">
    <property type="protein sequence ID" value="WBV61277.1"/>
    <property type="molecule type" value="Genomic_DNA"/>
</dbReference>
<dbReference type="RefSeq" id="WP_271149571.1">
    <property type="nucleotide sequence ID" value="NZ_CP115859.1"/>
</dbReference>
<evidence type="ECO:0000313" key="3">
    <source>
        <dbReference type="Proteomes" id="UP001210978"/>
    </source>
</evidence>
<keyword evidence="3" id="KW-1185">Reference proteome</keyword>